<feature type="chain" id="PRO_5032981982" evidence="1">
    <location>
        <begin position="19"/>
        <end position="140"/>
    </location>
</feature>
<sequence>MKKIIFLVLFMLFSKSYSQTNYFPMPSNGDEIFHIVSKNVLVKRISEKRAWVKYVDDDKRVKSKSGKIISVKGGYLMSKSEFKCTPISERMHKTFTIIEYDGKNEPLGSKEYSYPDWETVPPETNIDSIARFVCDGEINL</sequence>
<dbReference type="Proteomes" id="UP000594195">
    <property type="component" value="Chromosome"/>
</dbReference>
<evidence type="ECO:0000313" key="3">
    <source>
        <dbReference type="Proteomes" id="UP000594195"/>
    </source>
</evidence>
<dbReference type="EMBL" id="CP040442">
    <property type="protein sequence ID" value="QOW11377.1"/>
    <property type="molecule type" value="Genomic_DNA"/>
</dbReference>
<evidence type="ECO:0000256" key="1">
    <source>
        <dbReference type="SAM" id="SignalP"/>
    </source>
</evidence>
<name>A0A7M2YAS5_9FLAO</name>
<gene>
    <name evidence="2" type="ORF">Q73A0000_13905</name>
</gene>
<keyword evidence="1" id="KW-0732">Signal</keyword>
<dbReference type="RefSeq" id="WP_193811559.1">
    <property type="nucleotide sequence ID" value="NZ_CP040442.1"/>
</dbReference>
<reference evidence="2 3" key="1">
    <citation type="submission" date="2019-05" db="EMBL/GenBank/DDBJ databases">
        <title>Chryseobacterium sp. isolated from King George Island, maritime Antarctica.</title>
        <authorList>
            <person name="Peng X."/>
        </authorList>
    </citation>
    <scope>NUCLEOTIDE SEQUENCE [LARGE SCALE GENOMIC DNA]</scope>
    <source>
        <strain evidence="2 3">7-3A</strain>
    </source>
</reference>
<proteinExistence type="predicted"/>
<protein>
    <submittedName>
        <fullName evidence="2">Uncharacterized protein</fullName>
    </submittedName>
</protein>
<evidence type="ECO:0000313" key="2">
    <source>
        <dbReference type="EMBL" id="QOW11377.1"/>
    </source>
</evidence>
<feature type="signal peptide" evidence="1">
    <location>
        <begin position="1"/>
        <end position="18"/>
    </location>
</feature>
<dbReference type="KEGG" id="kfa:Q73A0000_13905"/>
<organism evidence="2 3">
    <name type="scientific">Kaistella flava</name>
    <name type="common">ex Peng et al. 2021</name>
    <dbReference type="NCBI Taxonomy" id="2038776"/>
    <lineage>
        <taxon>Bacteria</taxon>
        <taxon>Pseudomonadati</taxon>
        <taxon>Bacteroidota</taxon>
        <taxon>Flavobacteriia</taxon>
        <taxon>Flavobacteriales</taxon>
        <taxon>Weeksellaceae</taxon>
        <taxon>Chryseobacterium group</taxon>
        <taxon>Kaistella</taxon>
    </lineage>
</organism>
<keyword evidence="3" id="KW-1185">Reference proteome</keyword>
<dbReference type="AlphaFoldDB" id="A0A7M2YAS5"/>
<accession>A0A7M2YAS5</accession>